<reference evidence="1" key="1">
    <citation type="submission" date="2022-07" db="EMBL/GenBank/DDBJ databases">
        <title>Phylogenomic reconstructions and comparative analyses of Kickxellomycotina fungi.</title>
        <authorList>
            <person name="Reynolds N.K."/>
            <person name="Stajich J.E."/>
            <person name="Barry K."/>
            <person name="Grigoriev I.V."/>
            <person name="Crous P."/>
            <person name="Smith M.E."/>
        </authorList>
    </citation>
    <scope>NUCLEOTIDE SEQUENCE</scope>
    <source>
        <strain evidence="1">NRRL 5244</strain>
    </source>
</reference>
<sequence>MRITSSLVLLAVAALSQSSVQAVSADLQDVLHKIAKYPDGTAVRPGAFIVELDGEPGSANVQAIANSAASSFAKTTPKFKVDKQYSALFNGFSVKTAKDFDPIQLASLPGVKRVWPVRILTQPYQQSSANITYPYLHHATGVDAVVQNLGFTGKGVKIGIVDSGVDFNHPEL</sequence>
<evidence type="ECO:0000313" key="1">
    <source>
        <dbReference type="EMBL" id="KAJ1948330.1"/>
    </source>
</evidence>
<name>A0ACC1JD95_9FUNG</name>
<evidence type="ECO:0000313" key="2">
    <source>
        <dbReference type="Proteomes" id="UP001150603"/>
    </source>
</evidence>
<organism evidence="1 2">
    <name type="scientific">Linderina macrospora</name>
    <dbReference type="NCBI Taxonomy" id="4868"/>
    <lineage>
        <taxon>Eukaryota</taxon>
        <taxon>Fungi</taxon>
        <taxon>Fungi incertae sedis</taxon>
        <taxon>Zoopagomycota</taxon>
        <taxon>Kickxellomycotina</taxon>
        <taxon>Kickxellomycetes</taxon>
        <taxon>Kickxellales</taxon>
        <taxon>Kickxellaceae</taxon>
        <taxon>Linderina</taxon>
    </lineage>
</organism>
<protein>
    <submittedName>
        <fullName evidence="1">Uncharacterized protein</fullName>
    </submittedName>
</protein>
<accession>A0ACC1JD95</accession>
<proteinExistence type="predicted"/>
<gene>
    <name evidence="1" type="ORF">FBU59_001646</name>
</gene>
<feature type="non-terminal residue" evidence="1">
    <location>
        <position position="172"/>
    </location>
</feature>
<dbReference type="Proteomes" id="UP001150603">
    <property type="component" value="Unassembled WGS sequence"/>
</dbReference>
<keyword evidence="2" id="KW-1185">Reference proteome</keyword>
<comment type="caution">
    <text evidence="1">The sequence shown here is derived from an EMBL/GenBank/DDBJ whole genome shotgun (WGS) entry which is preliminary data.</text>
</comment>
<dbReference type="EMBL" id="JANBPW010000772">
    <property type="protein sequence ID" value="KAJ1948330.1"/>
    <property type="molecule type" value="Genomic_DNA"/>
</dbReference>